<evidence type="ECO:0000313" key="2">
    <source>
        <dbReference type="EMBL" id="MBK1646484.1"/>
    </source>
</evidence>
<protein>
    <submittedName>
        <fullName evidence="2">Uncharacterized protein</fullName>
    </submittedName>
</protein>
<dbReference type="RefSeq" id="WP_200389303.1">
    <property type="nucleotide sequence ID" value="NZ_NRSD01000026.1"/>
</dbReference>
<name>A0A9X0WKP3_9GAMM</name>
<keyword evidence="3" id="KW-1185">Reference proteome</keyword>
<accession>A0A9X0WKP3</accession>
<reference evidence="2 3" key="1">
    <citation type="journal article" date="2020" name="Microorganisms">
        <title>Osmotic Adaptation and Compatible Solute Biosynthesis of Phototrophic Bacteria as Revealed from Genome Analyses.</title>
        <authorList>
            <person name="Imhoff J.F."/>
            <person name="Rahn T."/>
            <person name="Kunzel S."/>
            <person name="Keller A."/>
            <person name="Neulinger S.C."/>
        </authorList>
    </citation>
    <scope>NUCLEOTIDE SEQUENCE [LARGE SCALE GENOMIC DNA]</scope>
    <source>
        <strain evidence="2 3">DSM 21303</strain>
    </source>
</reference>
<feature type="transmembrane region" description="Helical" evidence="1">
    <location>
        <begin position="83"/>
        <end position="102"/>
    </location>
</feature>
<evidence type="ECO:0000256" key="1">
    <source>
        <dbReference type="SAM" id="Phobius"/>
    </source>
</evidence>
<keyword evidence="1" id="KW-1133">Transmembrane helix</keyword>
<keyword evidence="1" id="KW-0812">Transmembrane</keyword>
<feature type="transmembrane region" description="Helical" evidence="1">
    <location>
        <begin position="6"/>
        <end position="32"/>
    </location>
</feature>
<dbReference type="EMBL" id="NRSD01000026">
    <property type="protein sequence ID" value="MBK1646484.1"/>
    <property type="molecule type" value="Genomic_DNA"/>
</dbReference>
<comment type="caution">
    <text evidence="2">The sequence shown here is derived from an EMBL/GenBank/DDBJ whole genome shotgun (WGS) entry which is preliminary data.</text>
</comment>
<proteinExistence type="predicted"/>
<dbReference type="AlphaFoldDB" id="A0A9X0WKP3"/>
<keyword evidence="1" id="KW-0472">Membrane</keyword>
<evidence type="ECO:0000313" key="3">
    <source>
        <dbReference type="Proteomes" id="UP001138802"/>
    </source>
</evidence>
<dbReference type="Proteomes" id="UP001138802">
    <property type="component" value="Unassembled WGS sequence"/>
</dbReference>
<sequence>MQKGFGITALVIAILAIFTPFIGTWLTILVALMAVAAYGPGTSLGIASLLINIVHIMLFSPLLWATQGVAVLGAEASGTEVVFLPWLLLGVQAIALMAILLLNHYLAANSVAPALAVSSDERV</sequence>
<feature type="transmembrane region" description="Helical" evidence="1">
    <location>
        <begin position="44"/>
        <end position="63"/>
    </location>
</feature>
<organism evidence="2 3">
    <name type="scientific">Thiocapsa imhoffii</name>
    <dbReference type="NCBI Taxonomy" id="382777"/>
    <lineage>
        <taxon>Bacteria</taxon>
        <taxon>Pseudomonadati</taxon>
        <taxon>Pseudomonadota</taxon>
        <taxon>Gammaproteobacteria</taxon>
        <taxon>Chromatiales</taxon>
        <taxon>Chromatiaceae</taxon>
        <taxon>Thiocapsa</taxon>
    </lineage>
</organism>
<gene>
    <name evidence="2" type="ORF">CKO25_17900</name>
</gene>